<dbReference type="SUPFAM" id="SSF56574">
    <property type="entry name" value="Serpins"/>
    <property type="match status" value="1"/>
</dbReference>
<keyword evidence="3" id="KW-0722">Serine protease inhibitor</keyword>
<keyword evidence="7" id="KW-0732">Signal</keyword>
<dbReference type="EMBL" id="OC000780">
    <property type="protein sequence ID" value="CAD7258294.1"/>
    <property type="molecule type" value="Genomic_DNA"/>
</dbReference>
<dbReference type="InterPro" id="IPR023796">
    <property type="entry name" value="Serpin_dom"/>
</dbReference>
<dbReference type="GO" id="GO:0005615">
    <property type="term" value="C:extracellular space"/>
    <property type="evidence" value="ECO:0007669"/>
    <property type="project" value="InterPro"/>
</dbReference>
<evidence type="ECO:0000313" key="9">
    <source>
        <dbReference type="EMBL" id="CAD7258294.1"/>
    </source>
</evidence>
<feature type="chain" id="PRO_5030823922" description="Serpin domain-containing protein" evidence="7">
    <location>
        <begin position="31"/>
        <end position="597"/>
    </location>
</feature>
<dbReference type="Gene3D" id="3.30.497.10">
    <property type="entry name" value="Antithrombin, subunit I, domain 2"/>
    <property type="match status" value="1"/>
</dbReference>
<evidence type="ECO:0000259" key="8">
    <source>
        <dbReference type="SMART" id="SM00093"/>
    </source>
</evidence>
<dbReference type="AlphaFoldDB" id="A0A7R9AQY4"/>
<dbReference type="SMART" id="SM00093">
    <property type="entry name" value="SERPIN"/>
    <property type="match status" value="1"/>
</dbReference>
<evidence type="ECO:0000256" key="1">
    <source>
        <dbReference type="ARBA" id="ARBA00009500"/>
    </source>
</evidence>
<keyword evidence="6" id="KW-0812">Transmembrane</keyword>
<accession>A0A7R9AQY4</accession>
<keyword evidence="2" id="KW-0646">Protease inhibitor</keyword>
<evidence type="ECO:0000256" key="3">
    <source>
        <dbReference type="ARBA" id="ARBA00022900"/>
    </source>
</evidence>
<feature type="transmembrane region" description="Helical" evidence="6">
    <location>
        <begin position="53"/>
        <end position="69"/>
    </location>
</feature>
<sequence>MLGVFGRIICSSSFGVFGLLCCQTAPGAAAHAVMYWQCYTCSCDGVRCIRTNYIGAVVIFAAMAARSLGGGSTLPRCSRLVSNGATWEAPLRLRDPLIKNILIAPVIRNGVTHQVAHEGRPSATQRATHTLVTLLFFIRLSHDTIGSVHFATELDIEAFIYESQQRPETWDVSSYDYYKCGSRHPCRDPSASPSPQEEEQDVTPPADGAQISPLLLIWKTHISALGYNLIVVLFLAIIIFGMSGAQQTVTVDPRAVQETVKGNIDFTFSLYKILAKAKSGNIIVSPMSLEVVLAMAYFGARGETAEQIATGISLPAERNLALDGFRHLLSSFKSTSNLTLEIANKVFTQQNYVIKEDFQALVKKSFLSEAQALNFADNVVSAGVINQWVEEKTKNKIKDLISPDMLDSLTRLVMVNAVYFKGNWQDQFKPEMTTTEPFYVSAEVKKDVRMMHLKKHFRYSEVDELEAQVLELPYEERQVSMVILLPNDRNGLPNLEAKLTSEKLTEVLSQLHSTEVNVSIPRFKLEDTIDLNSVLQEMGMNNMFEDSADFSGITDDAAGLKVSQVVQKAFIEVNEEGSEAAAATGSCVARFTLLPDE</sequence>
<dbReference type="InterPro" id="IPR000215">
    <property type="entry name" value="Serpin_fam"/>
</dbReference>
<feature type="region of interest" description="Disordered" evidence="5">
    <location>
        <begin position="186"/>
        <end position="205"/>
    </location>
</feature>
<keyword evidence="6" id="KW-0472">Membrane</keyword>
<evidence type="ECO:0000256" key="6">
    <source>
        <dbReference type="SAM" id="Phobius"/>
    </source>
</evidence>
<dbReference type="PANTHER" id="PTHR11461:SF211">
    <property type="entry name" value="GH10112P-RELATED"/>
    <property type="match status" value="1"/>
</dbReference>
<dbReference type="Pfam" id="PF00079">
    <property type="entry name" value="Serpin"/>
    <property type="match status" value="1"/>
</dbReference>
<keyword evidence="6" id="KW-1133">Transmembrane helix</keyword>
<feature type="domain" description="Serpin" evidence="8">
    <location>
        <begin position="268"/>
        <end position="595"/>
    </location>
</feature>
<dbReference type="PANTHER" id="PTHR11461">
    <property type="entry name" value="SERINE PROTEASE INHIBITOR, SERPIN"/>
    <property type="match status" value="1"/>
</dbReference>
<proteinExistence type="inferred from homology"/>
<dbReference type="CDD" id="cd19601">
    <property type="entry name" value="serpin42Da-like"/>
    <property type="match status" value="1"/>
</dbReference>
<gene>
    <name evidence="9" type="ORF">TSIB3V08_LOCUS2532</name>
</gene>
<evidence type="ECO:0000256" key="5">
    <source>
        <dbReference type="SAM" id="MobiDB-lite"/>
    </source>
</evidence>
<dbReference type="InterPro" id="IPR042178">
    <property type="entry name" value="Serpin_sf_1"/>
</dbReference>
<feature type="signal peptide" evidence="7">
    <location>
        <begin position="1"/>
        <end position="30"/>
    </location>
</feature>
<evidence type="ECO:0000256" key="7">
    <source>
        <dbReference type="SAM" id="SignalP"/>
    </source>
</evidence>
<feature type="transmembrane region" description="Helical" evidence="6">
    <location>
        <begin position="225"/>
        <end position="245"/>
    </location>
</feature>
<dbReference type="InterPro" id="IPR036186">
    <property type="entry name" value="Serpin_sf"/>
</dbReference>
<organism evidence="9">
    <name type="scientific">Timema shepardi</name>
    <name type="common">Walking stick</name>
    <dbReference type="NCBI Taxonomy" id="629360"/>
    <lineage>
        <taxon>Eukaryota</taxon>
        <taxon>Metazoa</taxon>
        <taxon>Ecdysozoa</taxon>
        <taxon>Arthropoda</taxon>
        <taxon>Hexapoda</taxon>
        <taxon>Insecta</taxon>
        <taxon>Pterygota</taxon>
        <taxon>Neoptera</taxon>
        <taxon>Polyneoptera</taxon>
        <taxon>Phasmatodea</taxon>
        <taxon>Timematodea</taxon>
        <taxon>Timematoidea</taxon>
        <taxon>Timematidae</taxon>
        <taxon>Timema</taxon>
    </lineage>
</organism>
<name>A0A7R9AQY4_TIMSH</name>
<protein>
    <recommendedName>
        <fullName evidence="8">Serpin domain-containing protein</fullName>
    </recommendedName>
</protein>
<dbReference type="Gene3D" id="2.30.39.10">
    <property type="entry name" value="Alpha-1-antitrypsin, domain 1"/>
    <property type="match status" value="1"/>
</dbReference>
<dbReference type="GO" id="GO:0004867">
    <property type="term" value="F:serine-type endopeptidase inhibitor activity"/>
    <property type="evidence" value="ECO:0007669"/>
    <property type="project" value="UniProtKB-KW"/>
</dbReference>
<dbReference type="InterPro" id="IPR042185">
    <property type="entry name" value="Serpin_sf_2"/>
</dbReference>
<evidence type="ECO:0000256" key="4">
    <source>
        <dbReference type="RuleBase" id="RU000411"/>
    </source>
</evidence>
<evidence type="ECO:0000256" key="2">
    <source>
        <dbReference type="ARBA" id="ARBA00022690"/>
    </source>
</evidence>
<comment type="similarity">
    <text evidence="1 4">Belongs to the serpin family.</text>
</comment>
<reference evidence="9" key="1">
    <citation type="submission" date="2020-11" db="EMBL/GenBank/DDBJ databases">
        <authorList>
            <person name="Tran Van P."/>
        </authorList>
    </citation>
    <scope>NUCLEOTIDE SEQUENCE</scope>
</reference>